<comment type="similarity">
    <text evidence="1 5">Belongs to the DTD family.</text>
</comment>
<dbReference type="Gene3D" id="3.50.80.10">
    <property type="entry name" value="D-tyrosyl-tRNA(Tyr) deacylase"/>
    <property type="match status" value="1"/>
</dbReference>
<dbReference type="EC" id="3.1.1.96" evidence="2 5"/>
<reference key="3">
    <citation type="journal article" date="1999" name="Nature">
        <title>Sequence and analysis of chromosome 4 of the plant Arabidopsis thaliana.</title>
        <authorList>
            <consortium name="EU"/>
            <consortium name="CSHL and WU Arabidopsis Sequencing Project"/>
            <person name="Mayer K."/>
            <person name="Schuller C."/>
            <person name="Wambutt R."/>
            <person name="Murphy G."/>
            <person name="Volckaert G."/>
            <person name="Pohl T."/>
            <person name="Dusterhoft A."/>
            <person name="Stiekema W."/>
            <person name="Entian K.D."/>
            <person name="Terryn N."/>
            <person name="Harris B."/>
            <person name="Ansorge W."/>
            <person name="Brandt P."/>
            <person name="Grivell L."/>
            <person name="Rieger M."/>
            <person name="Weichselgartner M."/>
            <person name="de Simone V."/>
            <person name="Obermaier B."/>
            <person name="Mache R."/>
            <person name="Muller M."/>
            <person name="Kreis M."/>
            <person name="Delseny M."/>
            <person name="Puigdomenech P."/>
            <person name="Watson M."/>
            <person name="Schmidtheini T."/>
            <person name="Reichert B."/>
            <person name="Portatelle D."/>
            <person name="Perez-Alonso M."/>
            <person name="Boutry M."/>
            <person name="Bancroft I."/>
            <person name="Vos P."/>
            <person name="Hoheisel J."/>
            <person name="Zimmermann W."/>
            <person name="Wedler H."/>
            <person name="Ridley P."/>
            <person name="Langham S.A."/>
            <person name="McCullagh B."/>
            <person name="Bilham L."/>
            <person name="Robben J."/>
            <person name="Van der Schueren J."/>
            <person name="Grymonprez B."/>
            <person name="Chuang Y.J."/>
            <person name="Vandenbussche F."/>
            <person name="Braeken M."/>
            <person name="Weltjens I."/>
            <person name="Voet M."/>
            <person name="Bastiaens I."/>
            <person name="Aert R."/>
            <person name="Defoor E."/>
            <person name="Weitzenegger T."/>
            <person name="Bothe G."/>
            <person name="Ramsperger U."/>
            <person name="Hilbert H."/>
            <person name="Braun M."/>
            <person name="Holzer E."/>
            <person name="Brandt A."/>
            <person name="Peters S."/>
            <person name="van Staveren M."/>
            <person name="Dirske W."/>
            <person name="Mooijman P."/>
            <person name="Klein Lankhorst R."/>
            <person name="Rose M."/>
            <person name="Hauf J."/>
            <person name="Kotter P."/>
            <person name="Berneiser S."/>
            <person name="Hempel S."/>
            <person name="Feldpausch M."/>
            <person name="Lamberth S."/>
            <person name="Van den Daele H."/>
            <person name="De Keyser A."/>
            <person name="Buysshaert C."/>
            <person name="Gielen J."/>
            <person name="Villarroel R."/>
            <person name="De Clercq R."/>
            <person name="Van Montagu M."/>
            <person name="Rogers J."/>
            <person name="Cronin A."/>
            <person name="Quail M."/>
            <person name="Bray-Allen S."/>
            <person name="Clark L."/>
            <person name="Doggett J."/>
            <person name="Hall S."/>
            <person name="Kay M."/>
            <person name="Lennard N."/>
            <person name="McLay K."/>
            <person name="Mayes R."/>
            <person name="Pettett A."/>
            <person name="Rajandream M.A."/>
            <person name="Lyne M."/>
            <person name="Benes V."/>
            <person name="Rechmann S."/>
            <person name="Borkova D."/>
            <person name="Blocker H."/>
            <person name="Scharfe M."/>
            <person name="Grimm M."/>
            <person name="Lohnert T.H."/>
            <person name="Dose S."/>
            <person name="de Haan M."/>
            <person name="Maarse A."/>
            <person name="Schafer M."/>
            <person name="Muller-Auer S."/>
            <person name="Gabel C."/>
            <person name="Fuchs M."/>
            <person name="Fartmann B."/>
            <person name="Granderath K."/>
            <person name="Dauner D."/>
            <person name="Herzl A."/>
            <person name="Neumann S."/>
            <person name="Argiriou A."/>
            <person name="Vitale D."/>
            <person name="Liguori R."/>
            <person name="Piravandi E."/>
            <person name="Massenet O."/>
            <person name="Quigley F."/>
            <person name="Clabauld G."/>
            <person name="Mundlein A."/>
            <person name="Felber R."/>
            <person name="Schnabl S."/>
            <person name="Hiller R."/>
            <person name="Schmidt W."/>
            <person name="Lecharny A."/>
            <person name="Aubourg S."/>
            <person name="Chefdor F."/>
            <person name="Cooke R."/>
            <person name="Berger C."/>
            <person name="Montfort A."/>
            <person name="Casacuberta E."/>
            <person name="Gibbons T."/>
            <person name="Weber N."/>
            <person name="Vandenbol M."/>
            <person name="Bargues M."/>
            <person name="Terol J."/>
            <person name="Torres A."/>
            <person name="Perez-Perez A."/>
            <person name="Purnelle B."/>
            <person name="Bent E."/>
            <person name="Johnson S."/>
            <person name="Tacon D."/>
            <person name="Jesse T."/>
            <person name="Heijnen L."/>
            <person name="Schwarz S."/>
            <person name="Scholler P."/>
            <person name="Heber S."/>
            <person name="Francs P."/>
            <person name="Bielke C."/>
            <person name="Frishman D."/>
            <person name="Haase D."/>
            <person name="Lemcke K."/>
            <person name="Mewes H.W."/>
            <person name="Stocker S."/>
            <person name="Zaccaria P."/>
            <person name="Bevan M."/>
            <person name="Wilson R.K."/>
            <person name="de la Bastide M."/>
            <person name="Habermann K."/>
            <person name="Parnell L."/>
            <person name="Dedhia N."/>
            <person name="Gnoj L."/>
            <person name="Schutz K."/>
            <person name="Huang E."/>
            <person name="Spiegel L."/>
            <person name="Sehkon M."/>
            <person name="Murray J."/>
            <person name="Sheet P."/>
            <person name="Cordes M."/>
            <person name="Abu-Threideh J."/>
            <person name="Stoneking T."/>
            <person name="Kalicki J."/>
            <person name="Graves T."/>
            <person name="Harmon G."/>
            <person name="Edwards J."/>
            <person name="Latreille P."/>
            <person name="Courtney L."/>
            <person name="Cloud J."/>
            <person name="Abbott A."/>
            <person name="Scott K."/>
            <person name="Johnson D."/>
            <person name="Minx P."/>
            <person name="Bentley D."/>
            <person name="Fulton B."/>
            <person name="Miller N."/>
            <person name="Greco T."/>
            <person name="Kemp K."/>
            <person name="Kramer J."/>
            <person name="Fulton L."/>
            <person name="Mardis E."/>
            <person name="Dante M."/>
            <person name="Pepin K."/>
            <person name="Hillier L."/>
            <person name="Nelson J."/>
            <person name="Spieth J."/>
            <person name="Ryan E."/>
            <person name="Andrews S."/>
            <person name="Geisel C."/>
            <person name="Layman D."/>
            <person name="Du H."/>
            <person name="Ali J."/>
            <person name="Berghoff A."/>
            <person name="Jones K."/>
            <person name="Drone K."/>
            <person name="Cotton M."/>
            <person name="Joshu C."/>
            <person name="Antonoiu B."/>
            <person name="Zidanic M."/>
            <person name="Strong C."/>
            <person name="Sun H."/>
            <person name="Lamar B."/>
            <person name="Yordan C."/>
            <person name="Ma P."/>
            <person name="Zhong J."/>
            <person name="Preston R."/>
            <person name="Vil D."/>
            <person name="Shekher M."/>
            <person name="Matero A."/>
            <person name="Shah R."/>
            <person name="Swaby I.K."/>
            <person name="O'Shaughnessy A."/>
            <person name="Rodriguez M."/>
            <person name="Hoffmann J."/>
            <person name="Till S."/>
            <person name="Granat S."/>
            <person name="Shohdy N."/>
            <person name="Hasegawa A."/>
            <person name="Hameed A."/>
            <person name="Lodhi M."/>
            <person name="Johnson A."/>
            <person name="Chen E."/>
            <person name="Marra M."/>
            <person name="Martienssen R."/>
            <person name="McCombie W.R."/>
        </authorList>
    </citation>
    <scope>NUCLEOTIDE SEQUENCE [LARGE SCALE GENOMIC DNA]</scope>
    <source>
        <strain>cv. Columbia</strain>
    </source>
</reference>
<evidence type="ECO:0000256" key="5">
    <source>
        <dbReference type="RuleBase" id="RU003470"/>
    </source>
</evidence>
<gene>
    <name evidence="6" type="primary">F28J12.130</name>
    <name evidence="7" type="ordered locus">At4g18470</name>
</gene>
<keyword evidence="5" id="KW-0820">tRNA-binding</keyword>
<evidence type="ECO:0000256" key="3">
    <source>
        <dbReference type="ARBA" id="ARBA00047676"/>
    </source>
</evidence>
<keyword evidence="5" id="KW-0378">Hydrolase</keyword>
<dbReference type="PANTHER" id="PTHR10472">
    <property type="entry name" value="D-TYROSYL-TRNA TYR DEACYLASE"/>
    <property type="match status" value="1"/>
</dbReference>
<dbReference type="GO" id="GO:0000049">
    <property type="term" value="F:tRNA binding"/>
    <property type="evidence" value="ECO:0007669"/>
    <property type="project" value="UniProtKB-KW"/>
</dbReference>
<name>O49517_ARATH</name>
<comment type="catalytic activity">
    <reaction evidence="4">
        <text>a D-aminoacyl-tRNA + H2O = a tRNA + a D-alpha-amino acid + H(+)</text>
        <dbReference type="Rhea" id="RHEA:13953"/>
        <dbReference type="Rhea" id="RHEA-COMP:10123"/>
        <dbReference type="Rhea" id="RHEA-COMP:10124"/>
        <dbReference type="ChEBI" id="CHEBI:15377"/>
        <dbReference type="ChEBI" id="CHEBI:15378"/>
        <dbReference type="ChEBI" id="CHEBI:59871"/>
        <dbReference type="ChEBI" id="CHEBI:78442"/>
        <dbReference type="ChEBI" id="CHEBI:79333"/>
        <dbReference type="EC" id="3.1.1.96"/>
    </reaction>
</comment>
<dbReference type="AlphaFoldDB" id="O49517"/>
<proteinExistence type="inferred from homology"/>
<dbReference type="GO" id="GO:0051499">
    <property type="term" value="F:D-aminoacyl-tRNA deacylase activity"/>
    <property type="evidence" value="ECO:0007669"/>
    <property type="project" value="UniProtKB-EC"/>
</dbReference>
<dbReference type="EMBL" id="AL161548">
    <property type="protein sequence ID" value="CAB78849.1"/>
    <property type="molecule type" value="Genomic_DNA"/>
</dbReference>
<dbReference type="EMBL" id="AL021710">
    <property type="protein sequence ID" value="CAA16727.1"/>
    <property type="molecule type" value="Genomic_DNA"/>
</dbReference>
<evidence type="ECO:0000256" key="1">
    <source>
        <dbReference type="ARBA" id="ARBA00009673"/>
    </source>
</evidence>
<comment type="subcellular location">
    <subcellularLocation>
        <location evidence="5">Cytoplasm</location>
    </subcellularLocation>
</comment>
<dbReference type="NCBIfam" id="TIGR00256">
    <property type="entry name" value="D-aminoacyl-tRNA deacylase"/>
    <property type="match status" value="1"/>
</dbReference>
<keyword evidence="5" id="KW-0963">Cytoplasm</keyword>
<dbReference type="PANTHER" id="PTHR10472:SF5">
    <property type="entry name" value="D-AMINOACYL-TRNA DEACYLASE 1"/>
    <property type="match status" value="1"/>
</dbReference>
<sequence length="190" mass="21772">MYRLASSSHTTPPLHNKLSPFLLRRNLRHQSQRLHRRNCQIRAMRAVIQRVSSSSVTVDGRIVSEIGPGLLVLIGIHESDTESDADYILQILKLKHVYRCRKVLNMRLFSNETTGKGWDQNVMQRNYGVLLVSQFTLYGFLKGNKPDFHVAMPPDKAKPFYASLVEKFQKAYNPDAVKDGVFGAMMQVRR</sequence>
<comment type="catalytic activity">
    <reaction evidence="3">
        <text>glycyl-tRNA(Ala) + H2O = tRNA(Ala) + glycine + H(+)</text>
        <dbReference type="Rhea" id="RHEA:53744"/>
        <dbReference type="Rhea" id="RHEA-COMP:9657"/>
        <dbReference type="Rhea" id="RHEA-COMP:13640"/>
        <dbReference type="ChEBI" id="CHEBI:15377"/>
        <dbReference type="ChEBI" id="CHEBI:15378"/>
        <dbReference type="ChEBI" id="CHEBI:57305"/>
        <dbReference type="ChEBI" id="CHEBI:78442"/>
        <dbReference type="ChEBI" id="CHEBI:78522"/>
        <dbReference type="EC" id="3.1.1.96"/>
    </reaction>
</comment>
<dbReference type="SUPFAM" id="SSF69500">
    <property type="entry name" value="DTD-like"/>
    <property type="match status" value="1"/>
</dbReference>
<dbReference type="Pfam" id="PF02580">
    <property type="entry name" value="Tyr_Deacylase"/>
    <property type="match status" value="1"/>
</dbReference>
<protein>
    <recommendedName>
        <fullName evidence="2 5">D-aminoacyl-tRNA deacylase</fullName>
        <ecNumber evidence="2 5">3.1.1.96</ecNumber>
    </recommendedName>
</protein>
<evidence type="ECO:0000256" key="2">
    <source>
        <dbReference type="ARBA" id="ARBA00013056"/>
    </source>
</evidence>
<keyword evidence="5" id="KW-0694">RNA-binding</keyword>
<evidence type="ECO:0000313" key="6">
    <source>
        <dbReference type="EMBL" id="CAA16727.1"/>
    </source>
</evidence>
<dbReference type="FunFam" id="3.50.80.10:FF:000001">
    <property type="entry name" value="D-aminoacyl-tRNA deacylase"/>
    <property type="match status" value="1"/>
</dbReference>
<evidence type="ECO:0000256" key="4">
    <source>
        <dbReference type="ARBA" id="ARBA00048018"/>
    </source>
</evidence>
<dbReference type="CDD" id="cd00563">
    <property type="entry name" value="Dtyr_deacylase"/>
    <property type="match status" value="1"/>
</dbReference>
<reference evidence="6" key="1">
    <citation type="submission" date="1998-02" db="EMBL/GenBank/DDBJ databases">
        <authorList>
            <person name="EU Arabidopsis sequencing project"/>
        </authorList>
    </citation>
    <scope>NUCLEOTIDE SEQUENCE</scope>
</reference>
<evidence type="ECO:0000313" key="7">
    <source>
        <dbReference type="EMBL" id="CAB78849.1"/>
    </source>
</evidence>
<organism evidence="6">
    <name type="scientific">Arabidopsis thaliana</name>
    <name type="common">Mouse-ear cress</name>
    <dbReference type="NCBI Taxonomy" id="3702"/>
    <lineage>
        <taxon>Eukaryota</taxon>
        <taxon>Viridiplantae</taxon>
        <taxon>Streptophyta</taxon>
        <taxon>Embryophyta</taxon>
        <taxon>Tracheophyta</taxon>
        <taxon>Spermatophyta</taxon>
        <taxon>Magnoliopsida</taxon>
        <taxon>eudicotyledons</taxon>
        <taxon>Gunneridae</taxon>
        <taxon>Pentapetalae</taxon>
        <taxon>rosids</taxon>
        <taxon>malvids</taxon>
        <taxon>Brassicales</taxon>
        <taxon>Brassicaceae</taxon>
        <taxon>Camelineae</taxon>
        <taxon>Arabidopsis</taxon>
    </lineage>
</organism>
<dbReference type="ExpressionAtlas" id="O49517">
    <property type="expression patterns" value="baseline and differential"/>
</dbReference>
<dbReference type="PIR" id="T04543">
    <property type="entry name" value="T04543"/>
</dbReference>
<dbReference type="InterPro" id="IPR023509">
    <property type="entry name" value="DTD-like_sf"/>
</dbReference>
<dbReference type="GO" id="GO:0005737">
    <property type="term" value="C:cytoplasm"/>
    <property type="evidence" value="ECO:0007669"/>
    <property type="project" value="UniProtKB-SubCell"/>
</dbReference>
<accession>O49517</accession>
<reference evidence="6" key="2">
    <citation type="submission" date="1998-02" db="EMBL/GenBank/DDBJ databases">
        <authorList>
            <person name="Bevan M."/>
            <person name="Hilbert H."/>
            <person name="Braun M."/>
            <person name="Holzer E."/>
            <person name="Brandt A."/>
            <person name="Duesterhoeft A."/>
            <person name="Bancroft I."/>
            <person name="Mewes H.W."/>
            <person name="Mayer K."/>
            <person name="Schueller C."/>
        </authorList>
    </citation>
    <scope>NUCLEOTIDE SEQUENCE</scope>
</reference>
<reference evidence="7" key="4">
    <citation type="submission" date="2000-03" db="EMBL/GenBank/DDBJ databases">
        <authorList>
            <person name="Hilbert H."/>
            <person name="Braun M."/>
            <person name="Holzer E."/>
            <person name="Brandt A."/>
            <person name="Duesterhoeft A."/>
            <person name="Mewes H.W."/>
            <person name="Lemcke K."/>
            <person name="Mayer K.F.X."/>
        </authorList>
    </citation>
    <scope>NUCLEOTIDE SEQUENCE</scope>
</reference>
<dbReference type="InterPro" id="IPR003732">
    <property type="entry name" value="Daa-tRNA_deacyls_DTD"/>
</dbReference>